<dbReference type="Proteomes" id="UP000230208">
    <property type="component" value="Unassembled WGS sequence"/>
</dbReference>
<keyword evidence="4 6" id="KW-1133">Transmembrane helix</keyword>
<organism evidence="7 8">
    <name type="scientific">Candidatus Yanofskybacteria bacterium CG10_big_fil_rev_8_21_14_0_10_37_15</name>
    <dbReference type="NCBI Taxonomy" id="1975097"/>
    <lineage>
        <taxon>Bacteria</taxon>
        <taxon>Candidatus Yanofskyibacteriota</taxon>
    </lineage>
</organism>
<feature type="transmembrane region" description="Helical" evidence="6">
    <location>
        <begin position="136"/>
        <end position="159"/>
    </location>
</feature>
<dbReference type="InterPro" id="IPR050833">
    <property type="entry name" value="Poly_Biosynth_Transport"/>
</dbReference>
<evidence type="ECO:0000256" key="4">
    <source>
        <dbReference type="ARBA" id="ARBA00022989"/>
    </source>
</evidence>
<dbReference type="Pfam" id="PF01943">
    <property type="entry name" value="Polysacc_synt"/>
    <property type="match status" value="1"/>
</dbReference>
<feature type="transmembrane region" description="Helical" evidence="6">
    <location>
        <begin position="326"/>
        <end position="349"/>
    </location>
</feature>
<feature type="transmembrane region" description="Helical" evidence="6">
    <location>
        <begin position="58"/>
        <end position="80"/>
    </location>
</feature>
<keyword evidence="5 6" id="KW-0472">Membrane</keyword>
<keyword evidence="3 6" id="KW-0812">Transmembrane</keyword>
<dbReference type="InterPro" id="IPR002797">
    <property type="entry name" value="Polysacc_synth"/>
</dbReference>
<dbReference type="PANTHER" id="PTHR30250">
    <property type="entry name" value="PST FAMILY PREDICTED COLANIC ACID TRANSPORTER"/>
    <property type="match status" value="1"/>
</dbReference>
<evidence type="ECO:0000313" key="7">
    <source>
        <dbReference type="EMBL" id="PIR41827.1"/>
    </source>
</evidence>
<accession>A0A2H0R5P1</accession>
<dbReference type="EMBL" id="PCXP01000019">
    <property type="protein sequence ID" value="PIR41827.1"/>
    <property type="molecule type" value="Genomic_DNA"/>
</dbReference>
<evidence type="ECO:0000256" key="2">
    <source>
        <dbReference type="ARBA" id="ARBA00022475"/>
    </source>
</evidence>
<comment type="subcellular location">
    <subcellularLocation>
        <location evidence="1">Cell membrane</location>
        <topology evidence="1">Multi-pass membrane protein</topology>
    </subcellularLocation>
</comment>
<evidence type="ECO:0000256" key="3">
    <source>
        <dbReference type="ARBA" id="ARBA00022692"/>
    </source>
</evidence>
<evidence type="ECO:0008006" key="9">
    <source>
        <dbReference type="Google" id="ProtNLM"/>
    </source>
</evidence>
<feature type="transmembrane region" description="Helical" evidence="6">
    <location>
        <begin position="392"/>
        <end position="412"/>
    </location>
</feature>
<feature type="transmembrane region" description="Helical" evidence="6">
    <location>
        <begin position="418"/>
        <end position="440"/>
    </location>
</feature>
<feature type="transmembrane region" description="Helical" evidence="6">
    <location>
        <begin position="101"/>
        <end position="124"/>
    </location>
</feature>
<feature type="transmembrane region" description="Helical" evidence="6">
    <location>
        <begin position="29"/>
        <end position="52"/>
    </location>
</feature>
<evidence type="ECO:0000256" key="6">
    <source>
        <dbReference type="SAM" id="Phobius"/>
    </source>
</evidence>
<feature type="transmembrane region" description="Helical" evidence="6">
    <location>
        <begin position="249"/>
        <end position="274"/>
    </location>
</feature>
<dbReference type="AlphaFoldDB" id="A0A2H0R5P1"/>
<dbReference type="GO" id="GO:0005886">
    <property type="term" value="C:plasma membrane"/>
    <property type="evidence" value="ECO:0007669"/>
    <property type="project" value="UniProtKB-SubCell"/>
</dbReference>
<feature type="transmembrane region" description="Helical" evidence="6">
    <location>
        <begin position="361"/>
        <end position="380"/>
    </location>
</feature>
<reference evidence="7 8" key="1">
    <citation type="submission" date="2017-09" db="EMBL/GenBank/DDBJ databases">
        <title>Depth-based differentiation of microbial function through sediment-hosted aquifers and enrichment of novel symbionts in the deep terrestrial subsurface.</title>
        <authorList>
            <person name="Probst A.J."/>
            <person name="Ladd B."/>
            <person name="Jarett J.K."/>
            <person name="Geller-Mcgrath D.E."/>
            <person name="Sieber C.M."/>
            <person name="Emerson J.B."/>
            <person name="Anantharaman K."/>
            <person name="Thomas B.C."/>
            <person name="Malmstrom R."/>
            <person name="Stieglmeier M."/>
            <person name="Klingl A."/>
            <person name="Woyke T."/>
            <person name="Ryan C.M."/>
            <person name="Banfield J.F."/>
        </authorList>
    </citation>
    <scope>NUCLEOTIDE SEQUENCE [LARGE SCALE GENOMIC DNA]</scope>
    <source>
        <strain evidence="7">CG10_big_fil_rev_8_21_14_0_10_37_15</strain>
    </source>
</reference>
<proteinExistence type="predicted"/>
<dbReference type="PANTHER" id="PTHR30250:SF11">
    <property type="entry name" value="O-ANTIGEN TRANSPORTER-RELATED"/>
    <property type="match status" value="1"/>
</dbReference>
<feature type="transmembrane region" description="Helical" evidence="6">
    <location>
        <begin position="204"/>
        <end position="221"/>
    </location>
</feature>
<protein>
    <recommendedName>
        <fullName evidence="9">Polysaccharide biosynthesis protein C-terminal domain-containing protein</fullName>
    </recommendedName>
</protein>
<evidence type="ECO:0000256" key="1">
    <source>
        <dbReference type="ARBA" id="ARBA00004651"/>
    </source>
</evidence>
<comment type="caution">
    <text evidence="7">The sequence shown here is derived from an EMBL/GenBank/DDBJ whole genome shotgun (WGS) entry which is preliminary data.</text>
</comment>
<gene>
    <name evidence="7" type="ORF">COV30_01385</name>
</gene>
<evidence type="ECO:0000313" key="8">
    <source>
        <dbReference type="Proteomes" id="UP000230208"/>
    </source>
</evidence>
<evidence type="ECO:0000256" key="5">
    <source>
        <dbReference type="ARBA" id="ARBA00023136"/>
    </source>
</evidence>
<name>A0A2H0R5P1_9BACT</name>
<keyword evidence="2" id="KW-1003">Cell membrane</keyword>
<sequence>MWFNLGVILMKLKEKLYFFQRSRFVKKTATLQVGSFAGSVIQAGIGIVIARLLQPELFGIYALAFGMASITTLIIGMGIQEAVSSLLGGAYARRDEAEIENILGFMLKLTFFAVLIVIAVTAFLPTVAERLYGDSVIGVYAAIVSIAVVFSSLLFTLTYSSFQVIGKIRSLAVLIVSDQSLRYGLSLVFVIFGLGIVGAVGGQLAGAIAVFILSALLFKGIKKEEAIFPSLNRLVVLAKRAKIKKYFGFTFWVALDRNIGNVFMALPVLLTGIYVTASEVSFFKLAFGYTNLALSLLGPISVLLNVEFPKLQMENKKKLTENFKKVSLYGLSLSVLLTIGAIIVSPLAFKILYGENFLPSVPYVAGLIVYGALYGIGVGLGPMWRAVNKVKVSIIINFIILGAGIPLGLWLIKSYGLWGSVAMVTIWFTVSHFSSFFYLLRKLKLNSI</sequence>
<feature type="transmembrane region" description="Helical" evidence="6">
    <location>
        <begin position="286"/>
        <end position="306"/>
    </location>
</feature>